<dbReference type="InterPro" id="IPR003114">
    <property type="entry name" value="Phox_assoc"/>
</dbReference>
<name>A0A1E4T257_9ASCO</name>
<feature type="domain" description="PXA" evidence="1">
    <location>
        <begin position="38"/>
        <end position="223"/>
    </location>
</feature>
<dbReference type="PROSITE" id="PS51207">
    <property type="entry name" value="PXA"/>
    <property type="match status" value="1"/>
</dbReference>
<protein>
    <recommendedName>
        <fullName evidence="1">PXA domain-containing protein</fullName>
    </recommendedName>
</protein>
<dbReference type="EMBL" id="KV453851">
    <property type="protein sequence ID" value="ODV85835.1"/>
    <property type="molecule type" value="Genomic_DNA"/>
</dbReference>
<evidence type="ECO:0000313" key="3">
    <source>
        <dbReference type="Proteomes" id="UP000094801"/>
    </source>
</evidence>
<gene>
    <name evidence="2" type="ORF">CANARDRAFT_188168</name>
</gene>
<sequence length="451" mass="52489">KDSEQYLRRLVQKLFNSLDPHDRKGLSVQEYLPAFTSSSKIDMELYALIGLFVNQFVLSWYKRLATDEEEELLNELVAVTAHITRNMQERCNKLNWGEILFDDLFIIMNRHLETSRIVSAQIDTRFNGESDDHDDIEFIKNYLKINKHFAIEFDNPKLERQYSNLFVKSIVSLLMPMEELDSKLSRHFLIALFNDLIIKNVIENLSDNFMLWNLCGSICDSILRNNEARSVAKKDTENNNTKGKYDGVVSIFRSIGHMIAYTTSVFTSQKQSSDTSAFSYAIFPFLSNMLQFRKRYPILHVELSFVGQVLIKSQRFTHLASNTLHNLIYNVILSDSTITSLIRNLRNILFPDDTTFNTAPRFVPTTEEELREVKDRNREKIVKVLNLKPGIARFLFKNSTNLNDDVDAFLMSFDYKLVNKVILWDLLDLLFTNIFPELLVYTPTDIISHNI</sequence>
<dbReference type="Proteomes" id="UP000094801">
    <property type="component" value="Unassembled WGS sequence"/>
</dbReference>
<reference evidence="3" key="1">
    <citation type="submission" date="2016-04" db="EMBL/GenBank/DDBJ databases">
        <title>Comparative genomics of biotechnologically important yeasts.</title>
        <authorList>
            <consortium name="DOE Joint Genome Institute"/>
            <person name="Riley R."/>
            <person name="Haridas S."/>
            <person name="Wolfe K.H."/>
            <person name="Lopes M.R."/>
            <person name="Hittinger C.T."/>
            <person name="Goker M."/>
            <person name="Salamov A."/>
            <person name="Wisecaver J."/>
            <person name="Long T.M."/>
            <person name="Aerts A.L."/>
            <person name="Barry K."/>
            <person name="Choi C."/>
            <person name="Clum A."/>
            <person name="Coughlan A.Y."/>
            <person name="Deshpande S."/>
            <person name="Douglass A.P."/>
            <person name="Hanson S.J."/>
            <person name="Klenk H.-P."/>
            <person name="Labutti K."/>
            <person name="Lapidus A."/>
            <person name="Lindquist E."/>
            <person name="Lipzen A."/>
            <person name="Meier-Kolthoff J.P."/>
            <person name="Ohm R.A."/>
            <person name="Otillar R.P."/>
            <person name="Pangilinan J."/>
            <person name="Peng Y."/>
            <person name="Rokas A."/>
            <person name="Rosa C.A."/>
            <person name="Scheuner C."/>
            <person name="Sibirny A.A."/>
            <person name="Slot J.C."/>
            <person name="Stielow J.B."/>
            <person name="Sun H."/>
            <person name="Kurtzman C.P."/>
            <person name="Blackwell M."/>
            <person name="Grigoriev I.V."/>
            <person name="Jeffries T.W."/>
        </authorList>
    </citation>
    <scope>NUCLEOTIDE SEQUENCE [LARGE SCALE GENOMIC DNA]</scope>
    <source>
        <strain evidence="3">NRRL YB-2248</strain>
    </source>
</reference>
<feature type="non-terminal residue" evidence="2">
    <location>
        <position position="1"/>
    </location>
</feature>
<dbReference type="SMART" id="SM00313">
    <property type="entry name" value="PXA"/>
    <property type="match status" value="1"/>
</dbReference>
<dbReference type="Pfam" id="PF02194">
    <property type="entry name" value="PXA"/>
    <property type="match status" value="1"/>
</dbReference>
<keyword evidence="3" id="KW-1185">Reference proteome</keyword>
<dbReference type="AlphaFoldDB" id="A0A1E4T257"/>
<organism evidence="2 3">
    <name type="scientific">[Candida] arabinofermentans NRRL YB-2248</name>
    <dbReference type="NCBI Taxonomy" id="983967"/>
    <lineage>
        <taxon>Eukaryota</taxon>
        <taxon>Fungi</taxon>
        <taxon>Dikarya</taxon>
        <taxon>Ascomycota</taxon>
        <taxon>Saccharomycotina</taxon>
        <taxon>Pichiomycetes</taxon>
        <taxon>Pichiales</taxon>
        <taxon>Pichiaceae</taxon>
        <taxon>Ogataea</taxon>
        <taxon>Ogataea/Candida clade</taxon>
    </lineage>
</organism>
<dbReference type="PANTHER" id="PTHR22775:SF3">
    <property type="entry name" value="SORTING NEXIN-13"/>
    <property type="match status" value="1"/>
</dbReference>
<evidence type="ECO:0000259" key="1">
    <source>
        <dbReference type="PROSITE" id="PS51207"/>
    </source>
</evidence>
<evidence type="ECO:0000313" key="2">
    <source>
        <dbReference type="EMBL" id="ODV85835.1"/>
    </source>
</evidence>
<dbReference type="GO" id="GO:0035091">
    <property type="term" value="F:phosphatidylinositol binding"/>
    <property type="evidence" value="ECO:0007669"/>
    <property type="project" value="TreeGrafter"/>
</dbReference>
<dbReference type="OrthoDB" id="5582218at2759"/>
<dbReference type="STRING" id="983967.A0A1E4T257"/>
<feature type="non-terminal residue" evidence="2">
    <location>
        <position position="451"/>
    </location>
</feature>
<dbReference type="PANTHER" id="PTHR22775">
    <property type="entry name" value="SORTING NEXIN"/>
    <property type="match status" value="1"/>
</dbReference>
<accession>A0A1E4T257</accession>
<proteinExistence type="predicted"/>